<dbReference type="EMBL" id="FOKV01000001">
    <property type="protein sequence ID" value="SFB72010.1"/>
    <property type="molecule type" value="Genomic_DNA"/>
</dbReference>
<gene>
    <name evidence="1" type="ORF">SAMN04487907_101251</name>
</gene>
<dbReference type="Proteomes" id="UP000199438">
    <property type="component" value="Unassembled WGS sequence"/>
</dbReference>
<name>A0A1I1DGX5_9FLAO</name>
<dbReference type="AlphaFoldDB" id="A0A1I1DGX5"/>
<evidence type="ECO:0000313" key="2">
    <source>
        <dbReference type="Proteomes" id="UP000199438"/>
    </source>
</evidence>
<protein>
    <submittedName>
        <fullName evidence="1">Uncharacterized protein</fullName>
    </submittedName>
</protein>
<sequence length="96" mass="10976">MKFSEENIINSPNGQYIATQISKDNKNTFYLGTSRLISVNKKDVFNTKYGIATLITNIANRSEVQILKIGPTSNLNKWLSFYQKEIHDFQLLKSGM</sequence>
<proteinExistence type="predicted"/>
<keyword evidence="2" id="KW-1185">Reference proteome</keyword>
<reference evidence="2" key="1">
    <citation type="submission" date="2016-10" db="EMBL/GenBank/DDBJ databases">
        <authorList>
            <person name="Varghese N."/>
            <person name="Submissions S."/>
        </authorList>
    </citation>
    <scope>NUCLEOTIDE SEQUENCE [LARGE SCALE GENOMIC DNA]</scope>
    <source>
        <strain evidence="2">DSM 24499</strain>
    </source>
</reference>
<accession>A0A1I1DGX5</accession>
<dbReference type="RefSeq" id="WP_092539584.1">
    <property type="nucleotide sequence ID" value="NZ_FOKV01000001.1"/>
</dbReference>
<organism evidence="1 2">
    <name type="scientific">Zunongwangia mangrovi</name>
    <dbReference type="NCBI Taxonomy" id="1334022"/>
    <lineage>
        <taxon>Bacteria</taxon>
        <taxon>Pseudomonadati</taxon>
        <taxon>Bacteroidota</taxon>
        <taxon>Flavobacteriia</taxon>
        <taxon>Flavobacteriales</taxon>
        <taxon>Flavobacteriaceae</taxon>
        <taxon>Zunongwangia</taxon>
    </lineage>
</organism>
<evidence type="ECO:0000313" key="1">
    <source>
        <dbReference type="EMBL" id="SFB72010.1"/>
    </source>
</evidence>